<dbReference type="OrthoDB" id="9793039at2"/>
<evidence type="ECO:0000313" key="2">
    <source>
        <dbReference type="EMBL" id="AEV73307.1"/>
    </source>
</evidence>
<dbReference type="eggNOG" id="COG3324">
    <property type="taxonomic scope" value="Bacteria"/>
</dbReference>
<dbReference type="HOGENOM" id="CLU_069623_0_0_11"/>
<dbReference type="PATRIC" id="fig|710685.3.peg.2713"/>
<name>G8RH03_MYCRN</name>
<dbReference type="STRING" id="710685.MycrhN_2726"/>
<protein>
    <submittedName>
        <fullName evidence="2">Lactoylglutathione lyase family protein</fullName>
    </submittedName>
</protein>
<dbReference type="InterPro" id="IPR004360">
    <property type="entry name" value="Glyas_Fos-R_dOase_dom"/>
</dbReference>
<evidence type="ECO:0000313" key="3">
    <source>
        <dbReference type="Proteomes" id="UP000005442"/>
    </source>
</evidence>
<sequence>MPVRTAAPVGAPIWIDLTSSDVERSQEFYGAVFGWTFEAAGPEFGGYINALSDGKPVAGLNFNDPQWNVPDTWTTYLHTIDAKATLDKAVAAGGFTCAEGPPEPMQIGDRGYMGMLSDPTGAFVGLWQPTRHRGFEVVNENGAPTYFQLTTREYGKALEFYRQVFGWQIETVSDTDEFRYSTANFDGEPLLGVMSWDAGPDWCVFLGADDVDKTVQLVLDNGGSVVRDAQDTPYGRLAAVADSTGAGFNLSSLA</sequence>
<accession>G8RH03</accession>
<organism evidence="2 3">
    <name type="scientific">Mycolicibacterium rhodesiae (strain NBB3)</name>
    <name type="common">Mycobacterium rhodesiae</name>
    <dbReference type="NCBI Taxonomy" id="710685"/>
    <lineage>
        <taxon>Bacteria</taxon>
        <taxon>Bacillati</taxon>
        <taxon>Actinomycetota</taxon>
        <taxon>Actinomycetes</taxon>
        <taxon>Mycobacteriales</taxon>
        <taxon>Mycobacteriaceae</taxon>
        <taxon>Mycolicibacterium</taxon>
    </lineage>
</organism>
<dbReference type="AlphaFoldDB" id="G8RH03"/>
<proteinExistence type="predicted"/>
<dbReference type="KEGG" id="mrh:MycrhN_2726"/>
<dbReference type="CDD" id="cd07247">
    <property type="entry name" value="SgaA_N_like"/>
    <property type="match status" value="2"/>
</dbReference>
<dbReference type="SUPFAM" id="SSF54593">
    <property type="entry name" value="Glyoxalase/Bleomycin resistance protein/Dihydroxybiphenyl dioxygenase"/>
    <property type="match status" value="2"/>
</dbReference>
<gene>
    <name evidence="2" type="ordered locus">MycrhN_2726</name>
</gene>
<reference evidence="2 3" key="1">
    <citation type="submission" date="2011-12" db="EMBL/GenBank/DDBJ databases">
        <title>Complete sequence of Mycobacterium rhodesiae NBB3.</title>
        <authorList>
            <consortium name="US DOE Joint Genome Institute"/>
            <person name="Lucas S."/>
            <person name="Han J."/>
            <person name="Lapidus A."/>
            <person name="Cheng J.-F."/>
            <person name="Goodwin L."/>
            <person name="Pitluck S."/>
            <person name="Peters L."/>
            <person name="Mikhailova N."/>
            <person name="Gu W."/>
            <person name="Detter J.C."/>
            <person name="Han C."/>
            <person name="Tapia R."/>
            <person name="Land M."/>
            <person name="Hauser L."/>
            <person name="Kyrpides N."/>
            <person name="Ivanova N."/>
            <person name="Pagani I."/>
            <person name="Mattes T."/>
            <person name="Holmes A."/>
            <person name="Rutledge P."/>
            <person name="Paulsen I."/>
            <person name="Coleman N."/>
            <person name="Woyke T."/>
        </authorList>
    </citation>
    <scope>NUCLEOTIDE SEQUENCE [LARGE SCALE GENOMIC DNA]</scope>
    <source>
        <strain evidence="2 3">NBB3</strain>
    </source>
</reference>
<feature type="domain" description="VOC" evidence="1">
    <location>
        <begin position="143"/>
        <end position="253"/>
    </location>
</feature>
<dbReference type="Proteomes" id="UP000005442">
    <property type="component" value="Chromosome"/>
</dbReference>
<dbReference type="PANTHER" id="PTHR33993:SF10">
    <property type="entry name" value="CONSERVED PROTEIN"/>
    <property type="match status" value="1"/>
</dbReference>
<dbReference type="EMBL" id="CP003169">
    <property type="protein sequence ID" value="AEV73307.1"/>
    <property type="molecule type" value="Genomic_DNA"/>
</dbReference>
<keyword evidence="3" id="KW-1185">Reference proteome</keyword>
<keyword evidence="2" id="KW-0456">Lyase</keyword>
<dbReference type="GO" id="GO:0016829">
    <property type="term" value="F:lyase activity"/>
    <property type="evidence" value="ECO:0007669"/>
    <property type="project" value="UniProtKB-KW"/>
</dbReference>
<dbReference type="InterPro" id="IPR052164">
    <property type="entry name" value="Anthracycline_SecMetBiosynth"/>
</dbReference>
<dbReference type="InterPro" id="IPR053863">
    <property type="entry name" value="Glyoxy/Ble-like_N"/>
</dbReference>
<dbReference type="PANTHER" id="PTHR33993">
    <property type="entry name" value="GLYOXALASE-RELATED"/>
    <property type="match status" value="1"/>
</dbReference>
<dbReference type="InterPro" id="IPR029068">
    <property type="entry name" value="Glyas_Bleomycin-R_OHBP_Dase"/>
</dbReference>
<dbReference type="InterPro" id="IPR037523">
    <property type="entry name" value="VOC_core"/>
</dbReference>
<dbReference type="RefSeq" id="WP_014211117.1">
    <property type="nucleotide sequence ID" value="NC_016604.1"/>
</dbReference>
<dbReference type="Gene3D" id="3.10.180.10">
    <property type="entry name" value="2,3-Dihydroxybiphenyl 1,2-Dioxygenase, domain 1"/>
    <property type="match status" value="2"/>
</dbReference>
<evidence type="ECO:0000259" key="1">
    <source>
        <dbReference type="PROSITE" id="PS51819"/>
    </source>
</evidence>
<dbReference type="Pfam" id="PF00903">
    <property type="entry name" value="Glyoxalase"/>
    <property type="match status" value="1"/>
</dbReference>
<feature type="domain" description="VOC" evidence="1">
    <location>
        <begin position="11"/>
        <end position="129"/>
    </location>
</feature>
<dbReference type="Pfam" id="PF22677">
    <property type="entry name" value="Ble-like_N"/>
    <property type="match status" value="1"/>
</dbReference>
<dbReference type="PROSITE" id="PS51819">
    <property type="entry name" value="VOC"/>
    <property type="match status" value="2"/>
</dbReference>